<dbReference type="Gene3D" id="1.10.8.270">
    <property type="entry name" value="putative rabgap domain of human tbc1 domain family member 14 like domains"/>
    <property type="match status" value="1"/>
</dbReference>
<dbReference type="PANTHER" id="PTHR47219">
    <property type="entry name" value="RAB GTPASE-ACTIVATING PROTEIN 1-LIKE"/>
    <property type="match status" value="1"/>
</dbReference>
<dbReference type="OrthoDB" id="294251at2759"/>
<organism evidence="4">
    <name type="scientific">Perkinsus marinus (strain ATCC 50983 / TXsc)</name>
    <dbReference type="NCBI Taxonomy" id="423536"/>
    <lineage>
        <taxon>Eukaryota</taxon>
        <taxon>Sar</taxon>
        <taxon>Alveolata</taxon>
        <taxon>Perkinsozoa</taxon>
        <taxon>Perkinsea</taxon>
        <taxon>Perkinsida</taxon>
        <taxon>Perkinsidae</taxon>
        <taxon>Perkinsus</taxon>
    </lineage>
</organism>
<dbReference type="Pfam" id="PF00566">
    <property type="entry name" value="RabGAP-TBC"/>
    <property type="match status" value="1"/>
</dbReference>
<dbReference type="SMART" id="SM00164">
    <property type="entry name" value="TBC"/>
    <property type="match status" value="1"/>
</dbReference>
<dbReference type="InterPro" id="IPR050302">
    <property type="entry name" value="Rab_GAP_TBC_domain"/>
</dbReference>
<evidence type="ECO:0000256" key="1">
    <source>
        <dbReference type="SAM" id="MobiDB-lite"/>
    </source>
</evidence>
<dbReference type="RefSeq" id="XP_002778101.1">
    <property type="nucleotide sequence ID" value="XM_002778055.1"/>
</dbReference>
<reference evidence="3 4" key="1">
    <citation type="submission" date="2008-07" db="EMBL/GenBank/DDBJ databases">
        <authorList>
            <person name="El-Sayed N."/>
            <person name="Caler E."/>
            <person name="Inman J."/>
            <person name="Amedeo P."/>
            <person name="Hass B."/>
            <person name="Wortman J."/>
        </authorList>
    </citation>
    <scope>NUCLEOTIDE SEQUENCE [LARGE SCALE GENOMIC DNA]</scope>
    <source>
        <strain evidence="4">ATCC 50983 / TXsc</strain>
    </source>
</reference>
<gene>
    <name evidence="3" type="ORF">Pmar_PMAR018540</name>
</gene>
<dbReference type="PANTHER" id="PTHR47219:SF20">
    <property type="entry name" value="TBC1 DOMAIN FAMILY MEMBER 2B"/>
    <property type="match status" value="1"/>
</dbReference>
<dbReference type="GO" id="GO:0031267">
    <property type="term" value="F:small GTPase binding"/>
    <property type="evidence" value="ECO:0007669"/>
    <property type="project" value="TreeGrafter"/>
</dbReference>
<dbReference type="Gene3D" id="1.10.472.80">
    <property type="entry name" value="Ypt/Rab-GAP domain of gyp1p, domain 3"/>
    <property type="match status" value="1"/>
</dbReference>
<name>C5L038_PERM5</name>
<dbReference type="EMBL" id="GG677981">
    <property type="protein sequence ID" value="EER09896.1"/>
    <property type="molecule type" value="Genomic_DNA"/>
</dbReference>
<feature type="domain" description="Rab-GAP TBC" evidence="2">
    <location>
        <begin position="165"/>
        <end position="356"/>
    </location>
</feature>
<dbReference type="PROSITE" id="PS50086">
    <property type="entry name" value="TBC_RABGAP"/>
    <property type="match status" value="1"/>
</dbReference>
<proteinExistence type="predicted"/>
<protein>
    <submittedName>
        <fullName evidence="3">TBC domain containing protein, putative</fullName>
    </submittedName>
</protein>
<dbReference type="InterPro" id="IPR000195">
    <property type="entry name" value="Rab-GAP-TBC_dom"/>
</dbReference>
<dbReference type="GeneID" id="9052835"/>
<feature type="compositionally biased region" description="Polar residues" evidence="1">
    <location>
        <begin position="55"/>
        <end position="72"/>
    </location>
</feature>
<dbReference type="AlphaFoldDB" id="C5L038"/>
<dbReference type="GO" id="GO:0005096">
    <property type="term" value="F:GTPase activator activity"/>
    <property type="evidence" value="ECO:0007669"/>
    <property type="project" value="TreeGrafter"/>
</dbReference>
<dbReference type="OMA" id="WRTWAHE"/>
<dbReference type="SUPFAM" id="SSF47923">
    <property type="entry name" value="Ypt/Rab-GAP domain of gyp1p"/>
    <property type="match status" value="2"/>
</dbReference>
<dbReference type="InParanoid" id="C5L038"/>
<keyword evidence="4" id="KW-1185">Reference proteome</keyword>
<sequence>MAVILDKLKAIPDYLFGPDDPTDDTVNDDKVDTSSTVDKEEEHENVEKRRERAATQCSDRAQDSSVDSTSRPPSVVSADWNLVDLSGESLFKLIVDRHPLALMNQSLSDVDSKGVAKAVPSSGAWSLLPSADELNMLSQWEKVVAGRPLEEVHRSELRPLVHSYGVPVEYRPTLWRTWAHERLHHSVCKLTYPKALAMLDNEASLDSKIKHQIEMDLPRTAGGIPPDRIDRMRDLLMAYALRNPSVGYCQGMNFIVNALLSIPLPGLDDETVYLVLAAFVEGINKDYYDKKNLRGFLRDITRLDELLGEHFPDVKQLLDRLEISRLWLCAEPMLCLWSKSLSMPPARLWDIFLLDGNDAVLAAMLASISLAYSKMEGCLTQEKPSIGQLSDKVDTPENQKVKALPMEVHQEMVVTTFKSTLRDMDVEDLARETVKWIQACRESRHKAREAQHKAAAEKKWLIMAGYGFAPVGFAWQSAEV</sequence>
<feature type="compositionally biased region" description="Basic and acidic residues" evidence="1">
    <location>
        <begin position="27"/>
        <end position="53"/>
    </location>
</feature>
<evidence type="ECO:0000313" key="3">
    <source>
        <dbReference type="EMBL" id="EER09896.1"/>
    </source>
</evidence>
<feature type="region of interest" description="Disordered" evidence="1">
    <location>
        <begin position="15"/>
        <end position="74"/>
    </location>
</feature>
<evidence type="ECO:0000313" key="4">
    <source>
        <dbReference type="Proteomes" id="UP000007800"/>
    </source>
</evidence>
<dbReference type="Proteomes" id="UP000007800">
    <property type="component" value="Unassembled WGS sequence"/>
</dbReference>
<evidence type="ECO:0000259" key="2">
    <source>
        <dbReference type="PROSITE" id="PS50086"/>
    </source>
</evidence>
<accession>C5L038</accession>
<dbReference type="InterPro" id="IPR035969">
    <property type="entry name" value="Rab-GAP_TBC_sf"/>
</dbReference>